<dbReference type="EMBL" id="JAKMXF010000155">
    <property type="protein sequence ID" value="KAI6656160.1"/>
    <property type="molecule type" value="Genomic_DNA"/>
</dbReference>
<gene>
    <name evidence="2" type="ORF">LOD99_1493</name>
</gene>
<sequence>MVKHGVDGSESHSVSNLRSQTARDHPPFFLLMVSPLELKDREGLNDNSGLKKFSEEGLEQAHKLIPGLVSIYRENQNRFQKCKTFSRIYVVGEQVLNEKFRKCLKCKKCGELGHQRGCKANLICDSSDINSIVKHLSEVTDNI</sequence>
<keyword evidence="3" id="KW-1185">Reference proteome</keyword>
<name>A0AAV7K519_9METZ</name>
<evidence type="ECO:0000256" key="1">
    <source>
        <dbReference type="SAM" id="MobiDB-lite"/>
    </source>
</evidence>
<dbReference type="AlphaFoldDB" id="A0AAV7K519"/>
<dbReference type="Proteomes" id="UP001165289">
    <property type="component" value="Unassembled WGS sequence"/>
</dbReference>
<accession>A0AAV7K519</accession>
<feature type="compositionally biased region" description="Polar residues" evidence="1">
    <location>
        <begin position="11"/>
        <end position="20"/>
    </location>
</feature>
<feature type="compositionally biased region" description="Basic and acidic residues" evidence="1">
    <location>
        <begin position="1"/>
        <end position="10"/>
    </location>
</feature>
<reference evidence="2 3" key="1">
    <citation type="journal article" date="2023" name="BMC Biol.">
        <title>The compact genome of the sponge Oopsacas minuta (Hexactinellida) is lacking key metazoan core genes.</title>
        <authorList>
            <person name="Santini S."/>
            <person name="Schenkelaars Q."/>
            <person name="Jourda C."/>
            <person name="Duchesne M."/>
            <person name="Belahbib H."/>
            <person name="Rocher C."/>
            <person name="Selva M."/>
            <person name="Riesgo A."/>
            <person name="Vervoort M."/>
            <person name="Leys S.P."/>
            <person name="Kodjabachian L."/>
            <person name="Le Bivic A."/>
            <person name="Borchiellini C."/>
            <person name="Claverie J.M."/>
            <person name="Renard E."/>
        </authorList>
    </citation>
    <scope>NUCLEOTIDE SEQUENCE [LARGE SCALE GENOMIC DNA]</scope>
    <source>
        <strain evidence="2">SPO-2</strain>
    </source>
</reference>
<evidence type="ECO:0000313" key="3">
    <source>
        <dbReference type="Proteomes" id="UP001165289"/>
    </source>
</evidence>
<evidence type="ECO:0000313" key="2">
    <source>
        <dbReference type="EMBL" id="KAI6656160.1"/>
    </source>
</evidence>
<proteinExistence type="predicted"/>
<protein>
    <submittedName>
        <fullName evidence="2">Uncharacterized protein</fullName>
    </submittedName>
</protein>
<feature type="region of interest" description="Disordered" evidence="1">
    <location>
        <begin position="1"/>
        <end position="20"/>
    </location>
</feature>
<organism evidence="2 3">
    <name type="scientific">Oopsacas minuta</name>
    <dbReference type="NCBI Taxonomy" id="111878"/>
    <lineage>
        <taxon>Eukaryota</taxon>
        <taxon>Metazoa</taxon>
        <taxon>Porifera</taxon>
        <taxon>Hexactinellida</taxon>
        <taxon>Hexasterophora</taxon>
        <taxon>Lyssacinosida</taxon>
        <taxon>Leucopsacidae</taxon>
        <taxon>Oopsacas</taxon>
    </lineage>
</organism>
<comment type="caution">
    <text evidence="2">The sequence shown here is derived from an EMBL/GenBank/DDBJ whole genome shotgun (WGS) entry which is preliminary data.</text>
</comment>